<feature type="compositionally biased region" description="Basic and acidic residues" evidence="1">
    <location>
        <begin position="830"/>
        <end position="846"/>
    </location>
</feature>
<feature type="compositionally biased region" description="Low complexity" evidence="1">
    <location>
        <begin position="669"/>
        <end position="678"/>
    </location>
</feature>
<evidence type="ECO:0000313" key="3">
    <source>
        <dbReference type="Proteomes" id="UP001303647"/>
    </source>
</evidence>
<feature type="region of interest" description="Disordered" evidence="1">
    <location>
        <begin position="149"/>
        <end position="174"/>
    </location>
</feature>
<dbReference type="Proteomes" id="UP001303647">
    <property type="component" value="Unassembled WGS sequence"/>
</dbReference>
<gene>
    <name evidence="2" type="ORF">C7999DRAFT_27121</name>
</gene>
<organism evidence="2 3">
    <name type="scientific">Corynascus novoguineensis</name>
    <dbReference type="NCBI Taxonomy" id="1126955"/>
    <lineage>
        <taxon>Eukaryota</taxon>
        <taxon>Fungi</taxon>
        <taxon>Dikarya</taxon>
        <taxon>Ascomycota</taxon>
        <taxon>Pezizomycotina</taxon>
        <taxon>Sordariomycetes</taxon>
        <taxon>Sordariomycetidae</taxon>
        <taxon>Sordariales</taxon>
        <taxon>Chaetomiaceae</taxon>
        <taxon>Corynascus</taxon>
    </lineage>
</organism>
<sequence length="1002" mass="110572">MEDQQASYPTSPRHRNTEKQSIIGIASDHAQPWTATRCHRLLRPLLTHIAALRKIKERRDLTRTPATTGQTAKPRRTVLGKRSYPGSDSDYSDKKTCRKYSRKASRRRAASDQACTPQRNVQRQCRQPSNKGSHDVMLATPFLRRVRNHQLSSPARAPYDTRDDEAEPVSANSRCTHSGSGCKTRCAYDTSLAALRSTIDAERHGLFESVFKAFDALLRVTSPRKNQAAHPKSLLAMCLRKVPACIARLEEWERQECEENGTKSAVRGAGVSFEIYSELESLGAIDGWSNLCLLVRAHAVKIIEDAAIEGLLDDPVTGLLIRVCLEYIPPTEFDGLIRTFVIRPYPKPSSADDDLFTSPAHQPLRTLKSCDPAGTSILPRILAELLADGLLPADWILNRSFVALWPSAVRHVTHTKPCQDILDFAITTLELLCDLAAPRRPCGVPQTRLRGKPQTTLISALAALGSVVLLSEEGPWQTIGAPLESSTTRTANLRRRMDYITTTCSTHLKPRKLPTRKLGTYLLALCSFLSISDIAAPFNPEAQPSSAPSAAVLVNAWKTAQTGHNNDNNRKKNNPTLMLQYDATVTLMSAMAHHCGRGSAGSSPSLSPHAYLDRFCDKLETLLSEQQQQGQVAAPVSGMRVDGAFRLAELTGDLRDLEIAEGLLRARQEQQQQQQQQQQEEEQQGSAVGTYSTPGKRRISPGKGEGKKVASFLGIRWDEGISEWVAATPATEPRPRRQVWGDGNGRRSRLRGLPADENSEEELEETNYSGSEADAETDGVGDSHPEVSPVGDADDDNESNESGAVFDTEDEGYMLTPNTEASPLASVSEPEAKPTHQHIDNGDDKTTNINPVADDDATAVDTRDLPFPPPANGSSSSLLTVRPRRLWRPITRGGDELALDTTTTTTTTTTTAHKKDEEEKEEEEEGNWLRRKKPARFRPSPVNNSVTGTKKRSARASLVYLQPSRLWSTGEEQKRKRRRTLDAGFLRHDNVTEDSDDELSLL</sequence>
<comment type="caution">
    <text evidence="2">The sequence shown here is derived from an EMBL/GenBank/DDBJ whole genome shotgun (WGS) entry which is preliminary data.</text>
</comment>
<keyword evidence="3" id="KW-1185">Reference proteome</keyword>
<feature type="region of interest" description="Disordered" evidence="1">
    <location>
        <begin position="57"/>
        <end position="135"/>
    </location>
</feature>
<evidence type="ECO:0000256" key="1">
    <source>
        <dbReference type="SAM" id="MobiDB-lite"/>
    </source>
</evidence>
<reference evidence="2" key="2">
    <citation type="submission" date="2023-05" db="EMBL/GenBank/DDBJ databases">
        <authorList>
            <consortium name="Lawrence Berkeley National Laboratory"/>
            <person name="Steindorff A."/>
            <person name="Hensen N."/>
            <person name="Bonometti L."/>
            <person name="Westerberg I."/>
            <person name="Brannstrom I.O."/>
            <person name="Guillou S."/>
            <person name="Cros-Aarteil S."/>
            <person name="Calhoun S."/>
            <person name="Haridas S."/>
            <person name="Kuo A."/>
            <person name="Mondo S."/>
            <person name="Pangilinan J."/>
            <person name="Riley R."/>
            <person name="Labutti K."/>
            <person name="Andreopoulos B."/>
            <person name="Lipzen A."/>
            <person name="Chen C."/>
            <person name="Yanf M."/>
            <person name="Daum C."/>
            <person name="Ng V."/>
            <person name="Clum A."/>
            <person name="Ohm R."/>
            <person name="Martin F."/>
            <person name="Silar P."/>
            <person name="Natvig D."/>
            <person name="Lalanne C."/>
            <person name="Gautier V."/>
            <person name="Ament-Velasquez S.L."/>
            <person name="Kruys A."/>
            <person name="Hutchinson M.I."/>
            <person name="Powell A.J."/>
            <person name="Barry K."/>
            <person name="Miller A.N."/>
            <person name="Grigoriev I.V."/>
            <person name="Debuchy R."/>
            <person name="Gladieux P."/>
            <person name="Thoren M.H."/>
            <person name="Johannesson H."/>
        </authorList>
    </citation>
    <scope>NUCLEOTIDE SEQUENCE</scope>
    <source>
        <strain evidence="2">CBS 359.72</strain>
    </source>
</reference>
<evidence type="ECO:0000313" key="2">
    <source>
        <dbReference type="EMBL" id="KAK4252391.1"/>
    </source>
</evidence>
<accession>A0AAN7HJC3</accession>
<feature type="compositionally biased region" description="Low complexity" evidence="1">
    <location>
        <begin position="899"/>
        <end position="911"/>
    </location>
</feature>
<feature type="compositionally biased region" description="Polar residues" evidence="1">
    <location>
        <begin position="113"/>
        <end position="131"/>
    </location>
</feature>
<dbReference type="AlphaFoldDB" id="A0AAN7HJC3"/>
<name>A0AAN7HJC3_9PEZI</name>
<feature type="compositionally biased region" description="Basic residues" evidence="1">
    <location>
        <begin position="96"/>
        <end position="108"/>
    </location>
</feature>
<proteinExistence type="predicted"/>
<feature type="region of interest" description="Disordered" evidence="1">
    <location>
        <begin position="726"/>
        <end position="1002"/>
    </location>
</feature>
<feature type="region of interest" description="Disordered" evidence="1">
    <location>
        <begin position="668"/>
        <end position="706"/>
    </location>
</feature>
<protein>
    <submittedName>
        <fullName evidence="2">Uncharacterized protein</fullName>
    </submittedName>
</protein>
<reference evidence="2" key="1">
    <citation type="journal article" date="2023" name="Mol. Phylogenet. Evol.">
        <title>Genome-scale phylogeny and comparative genomics of the fungal order Sordariales.</title>
        <authorList>
            <person name="Hensen N."/>
            <person name="Bonometti L."/>
            <person name="Westerberg I."/>
            <person name="Brannstrom I.O."/>
            <person name="Guillou S."/>
            <person name="Cros-Aarteil S."/>
            <person name="Calhoun S."/>
            <person name="Haridas S."/>
            <person name="Kuo A."/>
            <person name="Mondo S."/>
            <person name="Pangilinan J."/>
            <person name="Riley R."/>
            <person name="LaButti K."/>
            <person name="Andreopoulos B."/>
            <person name="Lipzen A."/>
            <person name="Chen C."/>
            <person name="Yan M."/>
            <person name="Daum C."/>
            <person name="Ng V."/>
            <person name="Clum A."/>
            <person name="Steindorff A."/>
            <person name="Ohm R.A."/>
            <person name="Martin F."/>
            <person name="Silar P."/>
            <person name="Natvig D.O."/>
            <person name="Lalanne C."/>
            <person name="Gautier V."/>
            <person name="Ament-Velasquez S.L."/>
            <person name="Kruys A."/>
            <person name="Hutchinson M.I."/>
            <person name="Powell A.J."/>
            <person name="Barry K."/>
            <person name="Miller A.N."/>
            <person name="Grigoriev I.V."/>
            <person name="Debuchy R."/>
            <person name="Gladieux P."/>
            <person name="Hiltunen Thoren M."/>
            <person name="Johannesson H."/>
        </authorList>
    </citation>
    <scope>NUCLEOTIDE SEQUENCE</scope>
    <source>
        <strain evidence="2">CBS 359.72</strain>
    </source>
</reference>
<feature type="compositionally biased region" description="Acidic residues" evidence="1">
    <location>
        <begin position="992"/>
        <end position="1002"/>
    </location>
</feature>
<dbReference type="EMBL" id="MU857601">
    <property type="protein sequence ID" value="KAK4252391.1"/>
    <property type="molecule type" value="Genomic_DNA"/>
</dbReference>